<dbReference type="OrthoDB" id="8965954at2"/>
<dbReference type="Pfam" id="PF13239">
    <property type="entry name" value="2TM"/>
    <property type="match status" value="1"/>
</dbReference>
<gene>
    <name evidence="3" type="ORF">Pan44_16760</name>
</gene>
<dbReference type="Proteomes" id="UP000315700">
    <property type="component" value="Chromosome"/>
</dbReference>
<feature type="transmembrane region" description="Helical" evidence="1">
    <location>
        <begin position="45"/>
        <end position="66"/>
    </location>
</feature>
<feature type="domain" description="2TM" evidence="2">
    <location>
        <begin position="16"/>
        <end position="85"/>
    </location>
</feature>
<dbReference type="EMBL" id="CP036271">
    <property type="protein sequence ID" value="QDT53653.1"/>
    <property type="molecule type" value="Genomic_DNA"/>
</dbReference>
<evidence type="ECO:0000259" key="2">
    <source>
        <dbReference type="Pfam" id="PF13239"/>
    </source>
</evidence>
<keyword evidence="4" id="KW-1185">Reference proteome</keyword>
<sequence length="93" mass="10851">MTTSLFHERAQHRVFLGFYIHLAAFILVTGGLAGMNFARNPDRPWLLWVVAGWGIGLIVHGLLTYLPEPRERAVHRIATRMERREERRHIRGH</sequence>
<name>A0A517SC17_9PLAN</name>
<dbReference type="KEGG" id="ccos:Pan44_16760"/>
<dbReference type="InterPro" id="IPR025698">
    <property type="entry name" value="2TM_dom"/>
</dbReference>
<dbReference type="AlphaFoldDB" id="A0A517SC17"/>
<keyword evidence="1" id="KW-1133">Transmembrane helix</keyword>
<organism evidence="3 4">
    <name type="scientific">Caulifigura coniformis</name>
    <dbReference type="NCBI Taxonomy" id="2527983"/>
    <lineage>
        <taxon>Bacteria</taxon>
        <taxon>Pseudomonadati</taxon>
        <taxon>Planctomycetota</taxon>
        <taxon>Planctomycetia</taxon>
        <taxon>Planctomycetales</taxon>
        <taxon>Planctomycetaceae</taxon>
        <taxon>Caulifigura</taxon>
    </lineage>
</organism>
<reference evidence="3 4" key="1">
    <citation type="submission" date="2019-02" db="EMBL/GenBank/DDBJ databases">
        <title>Deep-cultivation of Planctomycetes and their phenomic and genomic characterization uncovers novel biology.</title>
        <authorList>
            <person name="Wiegand S."/>
            <person name="Jogler M."/>
            <person name="Boedeker C."/>
            <person name="Pinto D."/>
            <person name="Vollmers J."/>
            <person name="Rivas-Marin E."/>
            <person name="Kohn T."/>
            <person name="Peeters S.H."/>
            <person name="Heuer A."/>
            <person name="Rast P."/>
            <person name="Oberbeckmann S."/>
            <person name="Bunk B."/>
            <person name="Jeske O."/>
            <person name="Meyerdierks A."/>
            <person name="Storesund J.E."/>
            <person name="Kallscheuer N."/>
            <person name="Luecker S."/>
            <person name="Lage O.M."/>
            <person name="Pohl T."/>
            <person name="Merkel B.J."/>
            <person name="Hornburger P."/>
            <person name="Mueller R.-W."/>
            <person name="Bruemmer F."/>
            <person name="Labrenz M."/>
            <person name="Spormann A.M."/>
            <person name="Op den Camp H."/>
            <person name="Overmann J."/>
            <person name="Amann R."/>
            <person name="Jetten M.S.M."/>
            <person name="Mascher T."/>
            <person name="Medema M.H."/>
            <person name="Devos D.P."/>
            <person name="Kaster A.-K."/>
            <person name="Ovreas L."/>
            <person name="Rohde M."/>
            <person name="Galperin M.Y."/>
            <person name="Jogler C."/>
        </authorList>
    </citation>
    <scope>NUCLEOTIDE SEQUENCE [LARGE SCALE GENOMIC DNA]</scope>
    <source>
        <strain evidence="3 4">Pan44</strain>
    </source>
</reference>
<protein>
    <recommendedName>
        <fullName evidence="2">2TM domain-containing protein</fullName>
    </recommendedName>
</protein>
<dbReference type="InParanoid" id="A0A517SC17"/>
<accession>A0A517SC17</accession>
<proteinExistence type="predicted"/>
<feature type="transmembrane region" description="Helical" evidence="1">
    <location>
        <begin position="12"/>
        <end position="33"/>
    </location>
</feature>
<dbReference type="RefSeq" id="WP_145029030.1">
    <property type="nucleotide sequence ID" value="NZ_CP036271.1"/>
</dbReference>
<keyword evidence="1" id="KW-0812">Transmembrane</keyword>
<keyword evidence="1" id="KW-0472">Membrane</keyword>
<evidence type="ECO:0000313" key="3">
    <source>
        <dbReference type="EMBL" id="QDT53653.1"/>
    </source>
</evidence>
<evidence type="ECO:0000256" key="1">
    <source>
        <dbReference type="SAM" id="Phobius"/>
    </source>
</evidence>
<evidence type="ECO:0000313" key="4">
    <source>
        <dbReference type="Proteomes" id="UP000315700"/>
    </source>
</evidence>